<protein>
    <submittedName>
        <fullName evidence="3">C2H2-type domain-containing protein</fullName>
    </submittedName>
</protein>
<evidence type="ECO:0000313" key="3">
    <source>
        <dbReference type="WBParaSite" id="TMUE_1000004404.1"/>
    </source>
</evidence>
<evidence type="ECO:0000313" key="2">
    <source>
        <dbReference type="Proteomes" id="UP000046395"/>
    </source>
</evidence>
<accession>A0A5S6QB15</accession>
<organism evidence="2 3">
    <name type="scientific">Trichuris muris</name>
    <name type="common">Mouse whipworm</name>
    <dbReference type="NCBI Taxonomy" id="70415"/>
    <lineage>
        <taxon>Eukaryota</taxon>
        <taxon>Metazoa</taxon>
        <taxon>Ecdysozoa</taxon>
        <taxon>Nematoda</taxon>
        <taxon>Enoplea</taxon>
        <taxon>Dorylaimia</taxon>
        <taxon>Trichinellida</taxon>
        <taxon>Trichuridae</taxon>
        <taxon>Trichuris</taxon>
    </lineage>
</organism>
<dbReference type="Proteomes" id="UP000046395">
    <property type="component" value="Unassembled WGS sequence"/>
</dbReference>
<proteinExistence type="predicted"/>
<dbReference type="WBParaSite" id="TMUE_1000004404.1">
    <property type="protein sequence ID" value="TMUE_1000004404.1"/>
    <property type="gene ID" value="WBGene00288146"/>
</dbReference>
<name>A0A5S6QB15_TRIMR</name>
<sequence>MTPRAQKDEARKRNRIKLAKRHKREHHKQLVIERLGEMHCIICQLPMASKSDYLTHMADKHSAYPLPEILQTK</sequence>
<dbReference type="AlphaFoldDB" id="A0A5S6QB15"/>
<keyword evidence="2" id="KW-1185">Reference proteome</keyword>
<feature type="region of interest" description="Disordered" evidence="1">
    <location>
        <begin position="1"/>
        <end position="25"/>
    </location>
</feature>
<feature type="compositionally biased region" description="Basic residues" evidence="1">
    <location>
        <begin position="12"/>
        <end position="25"/>
    </location>
</feature>
<feature type="compositionally biased region" description="Basic and acidic residues" evidence="1">
    <location>
        <begin position="1"/>
        <end position="11"/>
    </location>
</feature>
<reference evidence="3" key="1">
    <citation type="submission" date="2019-12" db="UniProtKB">
        <authorList>
            <consortium name="WormBaseParasite"/>
        </authorList>
    </citation>
    <scope>IDENTIFICATION</scope>
</reference>
<evidence type="ECO:0000256" key="1">
    <source>
        <dbReference type="SAM" id="MobiDB-lite"/>
    </source>
</evidence>